<dbReference type="InterPro" id="IPR011528">
    <property type="entry name" value="NERD"/>
</dbReference>
<feature type="region of interest" description="Disordered" evidence="1">
    <location>
        <begin position="64"/>
        <end position="105"/>
    </location>
</feature>
<dbReference type="Proteomes" id="UP000437736">
    <property type="component" value="Unassembled WGS sequence"/>
</dbReference>
<gene>
    <name evidence="3" type="ORF">GHK86_02440</name>
</gene>
<proteinExistence type="predicted"/>
<reference evidence="3 4" key="1">
    <citation type="submission" date="2019-11" db="EMBL/GenBank/DDBJ databases">
        <title>Acidiferrimicrobium australis gen. nov., sp. nov., an acidophilic and obligately heterotrophic, member of the Actinobacteria that catalyses dissimilatory oxido- reduction of iron isolated from metal-rich acidic water in Chile.</title>
        <authorList>
            <person name="Gonzalez D."/>
            <person name="Huber K."/>
            <person name="Hedrich S."/>
            <person name="Rojas-Villalobos C."/>
            <person name="Quatrini R."/>
            <person name="Dinamarca M.A."/>
            <person name="Schwarz A."/>
            <person name="Canales C."/>
            <person name="Nancucheo I."/>
        </authorList>
    </citation>
    <scope>NUCLEOTIDE SEQUENCE [LARGE SCALE GENOMIC DNA]</scope>
    <source>
        <strain evidence="3 4">USS-CCA1</strain>
    </source>
</reference>
<dbReference type="Pfam" id="PF08378">
    <property type="entry name" value="NERD"/>
    <property type="match status" value="1"/>
</dbReference>
<feature type="domain" description="NERD" evidence="2">
    <location>
        <begin position="148"/>
        <end position="258"/>
    </location>
</feature>
<evidence type="ECO:0000256" key="1">
    <source>
        <dbReference type="SAM" id="MobiDB-lite"/>
    </source>
</evidence>
<evidence type="ECO:0000259" key="2">
    <source>
        <dbReference type="Pfam" id="PF08378"/>
    </source>
</evidence>
<comment type="caution">
    <text evidence="3">The sequence shown here is derived from an EMBL/GenBank/DDBJ whole genome shotgun (WGS) entry which is preliminary data.</text>
</comment>
<evidence type="ECO:0000313" key="3">
    <source>
        <dbReference type="EMBL" id="MST31590.1"/>
    </source>
</evidence>
<evidence type="ECO:0000313" key="4">
    <source>
        <dbReference type="Proteomes" id="UP000437736"/>
    </source>
</evidence>
<accession>A0ABW9QP56</accession>
<protein>
    <recommendedName>
        <fullName evidence="2">NERD domain-containing protein</fullName>
    </recommendedName>
</protein>
<dbReference type="EMBL" id="WJHE01000102">
    <property type="protein sequence ID" value="MST31590.1"/>
    <property type="molecule type" value="Genomic_DNA"/>
</dbReference>
<organism evidence="3 4">
    <name type="scientific">Acidiferrimicrobium australe</name>
    <dbReference type="NCBI Taxonomy" id="2664430"/>
    <lineage>
        <taxon>Bacteria</taxon>
        <taxon>Bacillati</taxon>
        <taxon>Actinomycetota</taxon>
        <taxon>Acidimicrobiia</taxon>
        <taxon>Acidimicrobiales</taxon>
        <taxon>Acidimicrobiaceae</taxon>
        <taxon>Acidiferrimicrobium</taxon>
    </lineage>
</organism>
<name>A0ABW9QP56_9ACTN</name>
<sequence>MLDLQRMAGVADKAVVRTLTLRRADSCVCCGSNLAVGDRAAWDSVAKTVTCLPCLNSVPVAAQPTGEVEPSLDPRALERGTAGKSVAREAARRSERHRQRQEHRIAADREWRARVKAQRPITGRLQAALTPKVRAQPVPQHVQSWVTGTPGEQKVGEALDAIAGIIALHDRRKPRTRSNIDHIAVTPAGVWVIDTKVRTGKKLEFRDRGGLLGRDERLIVGGRDETRMVGDMAWQVETVQRAGAELLSDIVVRPALCFVDVTLGLLDRRPWTVKGVAVCWRASLPDLLLRPGPLDDRRMTEIADRIISRLPPA</sequence>
<keyword evidence="4" id="KW-1185">Reference proteome</keyword>